<dbReference type="PANTHER" id="PTHR11240">
    <property type="entry name" value="RIBONUCLEASE T2"/>
    <property type="match status" value="1"/>
</dbReference>
<dbReference type="Gene3D" id="3.90.730.10">
    <property type="entry name" value="Ribonuclease T2-like"/>
    <property type="match status" value="1"/>
</dbReference>
<dbReference type="PANTHER" id="PTHR11240:SF22">
    <property type="entry name" value="RIBONUCLEASE T2"/>
    <property type="match status" value="1"/>
</dbReference>
<comment type="similarity">
    <text evidence="1 2">Belongs to the RNase T2 family.</text>
</comment>
<dbReference type="SUPFAM" id="SSF55895">
    <property type="entry name" value="Ribonuclease Rh-like"/>
    <property type="match status" value="1"/>
</dbReference>
<dbReference type="OrthoDB" id="4720638at2"/>
<evidence type="ECO:0000256" key="3">
    <source>
        <dbReference type="SAM" id="SignalP"/>
    </source>
</evidence>
<reference evidence="4 5" key="1">
    <citation type="journal article" date="2015" name="Appl. Environ. Microbiol.">
        <title>Aerobic and Anaerobic Thiosulfate Oxidation by a Cold-Adapted, Subglacial Chemoautotroph.</title>
        <authorList>
            <person name="Harrold Z.R."/>
            <person name="Skidmore M.L."/>
            <person name="Hamilton T.L."/>
            <person name="Desch L."/>
            <person name="Amada K."/>
            <person name="van Gelder W."/>
            <person name="Glover K."/>
            <person name="Roden E.E."/>
            <person name="Boyd E.S."/>
        </authorList>
    </citation>
    <scope>NUCLEOTIDE SEQUENCE [LARGE SCALE GENOMIC DNA]</scope>
    <source>
        <strain evidence="4 5">RG</strain>
    </source>
</reference>
<dbReference type="GO" id="GO:0003723">
    <property type="term" value="F:RNA binding"/>
    <property type="evidence" value="ECO:0007669"/>
    <property type="project" value="InterPro"/>
</dbReference>
<dbReference type="AlphaFoldDB" id="A0A106BVR4"/>
<dbReference type="PATRIC" id="fig|36861.3.peg.1919"/>
<dbReference type="InterPro" id="IPR036430">
    <property type="entry name" value="RNase_T2-like_sf"/>
</dbReference>
<gene>
    <name evidence="4" type="ORF">ABW22_00960</name>
</gene>
<dbReference type="GO" id="GO:0006401">
    <property type="term" value="P:RNA catabolic process"/>
    <property type="evidence" value="ECO:0007669"/>
    <property type="project" value="UniProtKB-ARBA"/>
</dbReference>
<feature type="chain" id="PRO_5007125776" evidence="3">
    <location>
        <begin position="20"/>
        <end position="248"/>
    </location>
</feature>
<keyword evidence="3" id="KW-0732">Signal</keyword>
<accession>A0A106BVR4</accession>
<proteinExistence type="inferred from homology"/>
<dbReference type="EMBL" id="LDUG01000003">
    <property type="protein sequence ID" value="KVW99536.1"/>
    <property type="molecule type" value="Genomic_DNA"/>
</dbReference>
<dbReference type="RefSeq" id="WP_059751035.1">
    <property type="nucleotide sequence ID" value="NZ_LDUG01000003.1"/>
</dbReference>
<dbReference type="STRING" id="1123392.GCA_000376425_01744"/>
<evidence type="ECO:0000313" key="4">
    <source>
        <dbReference type="EMBL" id="KVW99536.1"/>
    </source>
</evidence>
<name>A0A106BVR4_THIDE</name>
<sequence>MRWKGLVFALLLAPLASCAEPARFDYYLLALSVAPAFCEDAPQRKQAFAQCRALSEAGFRAMPLTLHGLWPNRTDRRHPVYCGGEASGAFCRLPPLRLPAATRARLAQVMPAATDCLDRYQWAKHGSCSGLAEADYFAASVALTERVNRAIGGEIARHMGREVSLASLRETLARADPALKDAVTFDCQTPRTPDPAKRRPMLREVRVHFERDPATGLPGQPLAYTRANVRHYNSGCSQGKAYIDTPLD</sequence>
<evidence type="ECO:0000313" key="5">
    <source>
        <dbReference type="Proteomes" id="UP000064243"/>
    </source>
</evidence>
<organism evidence="4 5">
    <name type="scientific">Thiobacillus denitrificans</name>
    <dbReference type="NCBI Taxonomy" id="36861"/>
    <lineage>
        <taxon>Bacteria</taxon>
        <taxon>Pseudomonadati</taxon>
        <taxon>Pseudomonadota</taxon>
        <taxon>Betaproteobacteria</taxon>
        <taxon>Nitrosomonadales</taxon>
        <taxon>Thiobacillaceae</taxon>
        <taxon>Thiobacillus</taxon>
    </lineage>
</organism>
<comment type="caution">
    <text evidence="4">The sequence shown here is derived from an EMBL/GenBank/DDBJ whole genome shotgun (WGS) entry which is preliminary data.</text>
</comment>
<dbReference type="InterPro" id="IPR018188">
    <property type="entry name" value="RNase_T2_His_AS_1"/>
</dbReference>
<dbReference type="Pfam" id="PF00445">
    <property type="entry name" value="Ribonuclease_T2"/>
    <property type="match status" value="1"/>
</dbReference>
<dbReference type="InterPro" id="IPR001568">
    <property type="entry name" value="RNase_T2-like"/>
</dbReference>
<evidence type="ECO:0000256" key="1">
    <source>
        <dbReference type="ARBA" id="ARBA00007469"/>
    </source>
</evidence>
<dbReference type="PROSITE" id="PS00530">
    <property type="entry name" value="RNASE_T2_1"/>
    <property type="match status" value="1"/>
</dbReference>
<keyword evidence="5" id="KW-1185">Reference proteome</keyword>
<dbReference type="GO" id="GO:0033897">
    <property type="term" value="F:ribonuclease T2 activity"/>
    <property type="evidence" value="ECO:0007669"/>
    <property type="project" value="InterPro"/>
</dbReference>
<evidence type="ECO:0000256" key="2">
    <source>
        <dbReference type="RuleBase" id="RU004328"/>
    </source>
</evidence>
<feature type="signal peptide" evidence="3">
    <location>
        <begin position="1"/>
        <end position="19"/>
    </location>
</feature>
<protein>
    <submittedName>
        <fullName evidence="4">Ribonuclease I</fullName>
    </submittedName>
</protein>
<dbReference type="Proteomes" id="UP000064243">
    <property type="component" value="Unassembled WGS sequence"/>
</dbReference>